<reference evidence="3 4" key="1">
    <citation type="submission" date="2022-06" db="EMBL/GenBank/DDBJ databases">
        <title>Halogeometricum sp. a new haloarchaeum isolate from saline soil.</title>
        <authorList>
            <person name="Strakova D."/>
            <person name="Galisteo C."/>
            <person name="Sanchez-Porro C."/>
            <person name="Ventosa A."/>
        </authorList>
    </citation>
    <scope>NUCLEOTIDE SEQUENCE [LARGE SCALE GENOMIC DNA]</scope>
    <source>
        <strain evidence="3 4">S1BR25-6</strain>
    </source>
</reference>
<keyword evidence="2" id="KW-1133">Transmembrane helix</keyword>
<dbReference type="RefSeq" id="WP_310923280.1">
    <property type="nucleotide sequence ID" value="NZ_JAMQOP010000001.1"/>
</dbReference>
<feature type="transmembrane region" description="Helical" evidence="2">
    <location>
        <begin position="22"/>
        <end position="44"/>
    </location>
</feature>
<gene>
    <name evidence="3" type="ORF">NDI76_06965</name>
</gene>
<proteinExistence type="predicted"/>
<evidence type="ECO:0000256" key="2">
    <source>
        <dbReference type="SAM" id="Phobius"/>
    </source>
</evidence>
<organism evidence="3 4">
    <name type="scientific">Halogeometricum salsisoli</name>
    <dbReference type="NCBI Taxonomy" id="2950536"/>
    <lineage>
        <taxon>Archaea</taxon>
        <taxon>Methanobacteriati</taxon>
        <taxon>Methanobacteriota</taxon>
        <taxon>Stenosarchaea group</taxon>
        <taxon>Halobacteria</taxon>
        <taxon>Halobacteriales</taxon>
        <taxon>Haloferacaceae</taxon>
        <taxon>Halogeometricum</taxon>
    </lineage>
</organism>
<keyword evidence="2" id="KW-0812">Transmembrane</keyword>
<feature type="compositionally biased region" description="Basic and acidic residues" evidence="1">
    <location>
        <begin position="100"/>
        <end position="125"/>
    </location>
</feature>
<comment type="caution">
    <text evidence="3">The sequence shown here is derived from an EMBL/GenBank/DDBJ whole genome shotgun (WGS) entry which is preliminary data.</text>
</comment>
<name>A0ABU2GCF6_9EURY</name>
<evidence type="ECO:0000256" key="1">
    <source>
        <dbReference type="SAM" id="MobiDB-lite"/>
    </source>
</evidence>
<keyword evidence="2" id="KW-0472">Membrane</keyword>
<sequence length="125" mass="13605">MTETPSPDSPPSNGRLPKRTRIALAAFCALVMLYSIVIAGQLLLGVLACGVVWTAVVGYRLVGAFFRFVDATERIADALESSERRGRNRSAGYDSPDGGRTVRGDDARARERSTDDRSTDRVRDS</sequence>
<feature type="transmembrane region" description="Helical" evidence="2">
    <location>
        <begin position="50"/>
        <end position="69"/>
    </location>
</feature>
<dbReference type="InterPro" id="IPR058379">
    <property type="entry name" value="DUF8066"/>
</dbReference>
<dbReference type="EMBL" id="JAMQOP010000001">
    <property type="protein sequence ID" value="MDS0298477.1"/>
    <property type="molecule type" value="Genomic_DNA"/>
</dbReference>
<dbReference type="Pfam" id="PF26262">
    <property type="entry name" value="DUF8066"/>
    <property type="match status" value="1"/>
</dbReference>
<accession>A0ABU2GCF6</accession>
<keyword evidence="4" id="KW-1185">Reference proteome</keyword>
<protein>
    <submittedName>
        <fullName evidence="3">Uncharacterized protein</fullName>
    </submittedName>
</protein>
<feature type="region of interest" description="Disordered" evidence="1">
    <location>
        <begin position="79"/>
        <end position="125"/>
    </location>
</feature>
<dbReference type="Proteomes" id="UP001257060">
    <property type="component" value="Unassembled WGS sequence"/>
</dbReference>
<evidence type="ECO:0000313" key="4">
    <source>
        <dbReference type="Proteomes" id="UP001257060"/>
    </source>
</evidence>
<evidence type="ECO:0000313" key="3">
    <source>
        <dbReference type="EMBL" id="MDS0298477.1"/>
    </source>
</evidence>